<dbReference type="InterPro" id="IPR036148">
    <property type="entry name" value="MmgE/PrpD_sf"/>
</dbReference>
<dbReference type="PANTHER" id="PTHR16943">
    <property type="entry name" value="2-METHYLCITRATE DEHYDRATASE-RELATED"/>
    <property type="match status" value="1"/>
</dbReference>
<accession>A0A1Y5TJG1</accession>
<feature type="domain" description="MmgE/PrpD N-terminal" evidence="2">
    <location>
        <begin position="7"/>
        <end position="235"/>
    </location>
</feature>
<dbReference type="OrthoDB" id="9795089at2"/>
<evidence type="ECO:0000313" key="4">
    <source>
        <dbReference type="EMBL" id="SLN63380.1"/>
    </source>
</evidence>
<name>A0A1Y5TJG1_9RHOB</name>
<dbReference type="Gene3D" id="1.10.4100.10">
    <property type="entry name" value="2-methylcitrate dehydratase PrpD"/>
    <property type="match status" value="1"/>
</dbReference>
<reference evidence="4 5" key="1">
    <citation type="submission" date="2017-03" db="EMBL/GenBank/DDBJ databases">
        <authorList>
            <person name="Afonso C.L."/>
            <person name="Miller P.J."/>
            <person name="Scott M.A."/>
            <person name="Spackman E."/>
            <person name="Goraichik I."/>
            <person name="Dimitrov K.M."/>
            <person name="Suarez D.L."/>
            <person name="Swayne D.E."/>
        </authorList>
    </citation>
    <scope>NUCLEOTIDE SEQUENCE [LARGE SCALE GENOMIC DNA]</scope>
    <source>
        <strain evidence="4 5">CECT 7639</strain>
    </source>
</reference>
<evidence type="ECO:0000259" key="3">
    <source>
        <dbReference type="Pfam" id="PF19305"/>
    </source>
</evidence>
<dbReference type="GO" id="GO:0016829">
    <property type="term" value="F:lyase activity"/>
    <property type="evidence" value="ECO:0007669"/>
    <property type="project" value="InterPro"/>
</dbReference>
<dbReference type="AlphaFoldDB" id="A0A1Y5TJG1"/>
<dbReference type="Pfam" id="PF19305">
    <property type="entry name" value="MmgE_PrpD_C"/>
    <property type="match status" value="1"/>
</dbReference>
<dbReference type="InterPro" id="IPR045336">
    <property type="entry name" value="MmgE_PrpD_N"/>
</dbReference>
<comment type="similarity">
    <text evidence="1">Belongs to the PrpD family.</text>
</comment>
<dbReference type="EMBL" id="FWFO01000003">
    <property type="protein sequence ID" value="SLN63380.1"/>
    <property type="molecule type" value="Genomic_DNA"/>
</dbReference>
<dbReference type="InterPro" id="IPR005656">
    <property type="entry name" value="MmgE_PrpD"/>
</dbReference>
<dbReference type="InterPro" id="IPR045337">
    <property type="entry name" value="MmgE_PrpD_C"/>
</dbReference>
<dbReference type="Gene3D" id="3.30.1330.120">
    <property type="entry name" value="2-methylcitrate dehydratase PrpD"/>
    <property type="match status" value="1"/>
</dbReference>
<keyword evidence="5" id="KW-1185">Reference proteome</keyword>
<dbReference type="Pfam" id="PF03972">
    <property type="entry name" value="MmgE_PrpD_N"/>
    <property type="match status" value="1"/>
</dbReference>
<gene>
    <name evidence="4" type="ORF">TRL7639_03567</name>
</gene>
<organism evidence="4 5">
    <name type="scientific">Falsiruegeria litorea R37</name>
    <dbReference type="NCBI Taxonomy" id="1200284"/>
    <lineage>
        <taxon>Bacteria</taxon>
        <taxon>Pseudomonadati</taxon>
        <taxon>Pseudomonadota</taxon>
        <taxon>Alphaproteobacteria</taxon>
        <taxon>Rhodobacterales</taxon>
        <taxon>Roseobacteraceae</taxon>
        <taxon>Falsiruegeria</taxon>
    </lineage>
</organism>
<protein>
    <submittedName>
        <fullName evidence="4">MmgE/PrpD family protein</fullName>
    </submittedName>
</protein>
<dbReference type="InterPro" id="IPR042183">
    <property type="entry name" value="MmgE/PrpD_sf_1"/>
</dbReference>
<dbReference type="PANTHER" id="PTHR16943:SF8">
    <property type="entry name" value="2-METHYLCITRATE DEHYDRATASE"/>
    <property type="match status" value="1"/>
</dbReference>
<sequence>MTATFDRIADFTFDLVPGDLAETTRDAAALMLLDTLGITIGSGPMEAGVIARDTAALLYGSSDPMVTARMMFDGRPVSIAGAAYASATQTDNLDGHDGYNPTKGHIGVVVVPTLAALAEVTPDISGPEALAAVTIGYEIAGRAGLSLHNTVSDYHTSGAWNALGVVAMAARMKGMNREQMRQALGIAEYHGPRSQMMREIANPTMLHDGSGWGAMVGLSAVVLAEQGFTGAPAITIEADEVLKHWEDLGHFWQMEHQYVKPYPICRWAHAAIDGARAIMLEHDLSHTDIKHVQVNSFYQAACLFRDVPDNTSKAQYSLPFAVAAQIVHGRIGVEQISGTGLSDATVIDVMSRISVAETDKHSTRFPVGRWADVQITTTDGRVLDSGDIHARGGPEAPMSRDEVIAKFMEFATPSLGETRAAAIRDAALGLTRPESKLSDLTQHLYDAPEA</sequence>
<evidence type="ECO:0000256" key="1">
    <source>
        <dbReference type="ARBA" id="ARBA00006174"/>
    </source>
</evidence>
<evidence type="ECO:0000313" key="5">
    <source>
        <dbReference type="Proteomes" id="UP000193077"/>
    </source>
</evidence>
<dbReference type="Proteomes" id="UP000193077">
    <property type="component" value="Unassembled WGS sequence"/>
</dbReference>
<dbReference type="SUPFAM" id="SSF103378">
    <property type="entry name" value="2-methylcitrate dehydratase PrpD"/>
    <property type="match status" value="1"/>
</dbReference>
<evidence type="ECO:0000259" key="2">
    <source>
        <dbReference type="Pfam" id="PF03972"/>
    </source>
</evidence>
<dbReference type="RefSeq" id="WP_085797202.1">
    <property type="nucleotide sequence ID" value="NZ_FWFO01000003.1"/>
</dbReference>
<proteinExistence type="inferred from homology"/>
<feature type="domain" description="MmgE/PrpD C-terminal" evidence="3">
    <location>
        <begin position="262"/>
        <end position="427"/>
    </location>
</feature>
<dbReference type="InterPro" id="IPR042188">
    <property type="entry name" value="MmgE/PrpD_sf_2"/>
</dbReference>